<dbReference type="EMBL" id="JALIDZ010000007">
    <property type="protein sequence ID" value="MCT8973366.1"/>
    <property type="molecule type" value="Genomic_DNA"/>
</dbReference>
<proteinExistence type="predicted"/>
<dbReference type="Proteomes" id="UP001320898">
    <property type="component" value="Unassembled WGS sequence"/>
</dbReference>
<gene>
    <name evidence="2" type="ORF">MUB46_16005</name>
</gene>
<dbReference type="Pfam" id="PF11604">
    <property type="entry name" value="CusF_Ec"/>
    <property type="match status" value="1"/>
</dbReference>
<dbReference type="AlphaFoldDB" id="A0AAW5R3W0"/>
<sequence>MRMPATLAAALLGLTAQFAVAPALAQDIPMVKGEITKIDDAQNKLTIRHGAMPHIGMDHPMMMVFKVADPAMIETVAVGDQIQFRADRIRGDLTVIEIEKE</sequence>
<protein>
    <submittedName>
        <fullName evidence="2">Copper-binding protein</fullName>
    </submittedName>
</protein>
<dbReference type="RefSeq" id="WP_261616939.1">
    <property type="nucleotide sequence ID" value="NZ_JALIDZ010000007.1"/>
</dbReference>
<dbReference type="InterPro" id="IPR042230">
    <property type="entry name" value="CusF_sf"/>
</dbReference>
<organism evidence="2 3">
    <name type="scientific">Microbaculum marinisediminis</name>
    <dbReference type="NCBI Taxonomy" id="2931392"/>
    <lineage>
        <taxon>Bacteria</taxon>
        <taxon>Pseudomonadati</taxon>
        <taxon>Pseudomonadota</taxon>
        <taxon>Alphaproteobacteria</taxon>
        <taxon>Hyphomicrobiales</taxon>
        <taxon>Tepidamorphaceae</taxon>
        <taxon>Microbaculum</taxon>
    </lineage>
</organism>
<accession>A0AAW5R3W0</accession>
<feature type="signal peptide" evidence="1">
    <location>
        <begin position="1"/>
        <end position="25"/>
    </location>
</feature>
<dbReference type="InterPro" id="IPR021647">
    <property type="entry name" value="CusF_Ec"/>
</dbReference>
<dbReference type="Gene3D" id="2.40.50.320">
    <property type="entry name" value="Copper binding periplasmic protein CusF"/>
    <property type="match status" value="1"/>
</dbReference>
<evidence type="ECO:0000256" key="1">
    <source>
        <dbReference type="SAM" id="SignalP"/>
    </source>
</evidence>
<evidence type="ECO:0000313" key="2">
    <source>
        <dbReference type="EMBL" id="MCT8973366.1"/>
    </source>
</evidence>
<keyword evidence="1" id="KW-0732">Signal</keyword>
<comment type="caution">
    <text evidence="2">The sequence shown here is derived from an EMBL/GenBank/DDBJ whole genome shotgun (WGS) entry which is preliminary data.</text>
</comment>
<keyword evidence="3" id="KW-1185">Reference proteome</keyword>
<feature type="chain" id="PRO_5043767377" evidence="1">
    <location>
        <begin position="26"/>
        <end position="101"/>
    </location>
</feature>
<reference evidence="2 3" key="1">
    <citation type="submission" date="2022-04" db="EMBL/GenBank/DDBJ databases">
        <authorList>
            <person name="Ye Y.-Q."/>
            <person name="Du Z.-J."/>
        </authorList>
    </citation>
    <scope>NUCLEOTIDE SEQUENCE [LARGE SCALE GENOMIC DNA]</scope>
    <source>
        <strain evidence="2 3">A6E488</strain>
    </source>
</reference>
<name>A0AAW5R3W0_9HYPH</name>
<evidence type="ECO:0000313" key="3">
    <source>
        <dbReference type="Proteomes" id="UP001320898"/>
    </source>
</evidence>